<proteinExistence type="predicted"/>
<comment type="caution">
    <text evidence="1">The sequence shown here is derived from an EMBL/GenBank/DDBJ whole genome shotgun (WGS) entry which is preliminary data.</text>
</comment>
<dbReference type="EMBL" id="LNGE01000049">
    <property type="protein sequence ID" value="KYC44654.1"/>
    <property type="molecule type" value="Genomic_DNA"/>
</dbReference>
<sequence length="79" mass="8977">MKRPKIIMHNTVSIDSSIKNFDCDIGLHYEVAGRYQADATLIGSTTAKSGLEIYLEEIPLETESDLIKKEFNDDDKRPF</sequence>
<reference evidence="1 2" key="1">
    <citation type="journal article" date="2016" name="ISME J.">
        <title>Chasing the elusive Euryarchaeota class WSA2: genomes reveal a uniquely fastidious methyl-reducing methanogen.</title>
        <authorList>
            <person name="Nobu M.K."/>
            <person name="Narihiro T."/>
            <person name="Kuroda K."/>
            <person name="Mei R."/>
            <person name="Liu W.T."/>
        </authorList>
    </citation>
    <scope>NUCLEOTIDE SEQUENCE [LARGE SCALE GENOMIC DNA]</scope>
    <source>
        <strain evidence="1">B03fssc0709_Meth_Bin005</strain>
    </source>
</reference>
<protein>
    <submittedName>
        <fullName evidence="1">Uncharacterized protein</fullName>
    </submittedName>
</protein>
<name>A0A150IJ15_9EURY</name>
<gene>
    <name evidence="1" type="ORF">APG10_01531</name>
</gene>
<dbReference type="AlphaFoldDB" id="A0A150IJ15"/>
<accession>A0A150IJ15</accession>
<organism evidence="1 2">
    <name type="scientific">Candidatus Methanofastidiosum methylothiophilum</name>
    <dbReference type="NCBI Taxonomy" id="1705564"/>
    <lineage>
        <taxon>Archaea</taxon>
        <taxon>Methanobacteriati</taxon>
        <taxon>Methanobacteriota</taxon>
        <taxon>Stenosarchaea group</taxon>
        <taxon>Candidatus Methanofastidiosia</taxon>
        <taxon>Candidatus Methanofastidiosales</taxon>
        <taxon>Candidatus Methanofastidiosaceae</taxon>
        <taxon>Candidatus Methanofastidiosum</taxon>
    </lineage>
</organism>
<dbReference type="Proteomes" id="UP000092401">
    <property type="component" value="Unassembled WGS sequence"/>
</dbReference>
<evidence type="ECO:0000313" key="1">
    <source>
        <dbReference type="EMBL" id="KYC44654.1"/>
    </source>
</evidence>
<evidence type="ECO:0000313" key="2">
    <source>
        <dbReference type="Proteomes" id="UP000092401"/>
    </source>
</evidence>